<organism evidence="1 2">
    <name type="scientific">Clostridium cellulovorans (strain ATCC 35296 / DSM 3052 / OCM 3 / 743B)</name>
    <dbReference type="NCBI Taxonomy" id="573061"/>
    <lineage>
        <taxon>Bacteria</taxon>
        <taxon>Bacillati</taxon>
        <taxon>Bacillota</taxon>
        <taxon>Clostridia</taxon>
        <taxon>Eubacteriales</taxon>
        <taxon>Clostridiaceae</taxon>
        <taxon>Clostridium</taxon>
    </lineage>
</organism>
<sequence length="81" mass="9026">MNINENVNFNAHIIGRDSNNIDTIAMYLAATIDTANMNISITCNTVNKAIVISDADNVKAQYEEFEALVKERAKELGYVIF</sequence>
<name>D9SSG7_CLOC7</name>
<dbReference type="KEGG" id="ccb:Clocel_0794"/>
<dbReference type="eggNOG" id="ENOG5031UQ8">
    <property type="taxonomic scope" value="Bacteria"/>
</dbReference>
<protein>
    <submittedName>
        <fullName evidence="1">Uncharacterized protein</fullName>
    </submittedName>
</protein>
<dbReference type="HOGENOM" id="CLU_189752_0_0_9"/>
<dbReference type="OrthoDB" id="1927454at2"/>
<dbReference type="STRING" id="573061.Clocel_0794"/>
<gene>
    <name evidence="1" type="ordered locus">Clocel_0794</name>
</gene>
<dbReference type="AlphaFoldDB" id="D9SSG7"/>
<dbReference type="Proteomes" id="UP000002730">
    <property type="component" value="Chromosome"/>
</dbReference>
<keyword evidence="2" id="KW-1185">Reference proteome</keyword>
<evidence type="ECO:0000313" key="1">
    <source>
        <dbReference type="EMBL" id="ADL50564.1"/>
    </source>
</evidence>
<dbReference type="EMBL" id="CP002160">
    <property type="protein sequence ID" value="ADL50564.1"/>
    <property type="molecule type" value="Genomic_DNA"/>
</dbReference>
<proteinExistence type="predicted"/>
<dbReference type="RefSeq" id="WP_010073116.1">
    <property type="nucleotide sequence ID" value="NC_014393.1"/>
</dbReference>
<reference evidence="1 2" key="1">
    <citation type="submission" date="2010-08" db="EMBL/GenBank/DDBJ databases">
        <title>Complete sequence of Clostridium cellulovorans 743B.</title>
        <authorList>
            <consortium name="US DOE Joint Genome Institute"/>
            <person name="Lucas S."/>
            <person name="Copeland A."/>
            <person name="Lapidus A."/>
            <person name="Cheng J.-F."/>
            <person name="Bruce D."/>
            <person name="Goodwin L."/>
            <person name="Pitluck S."/>
            <person name="Chertkov O."/>
            <person name="Detter J.C."/>
            <person name="Han C."/>
            <person name="Tapia R."/>
            <person name="Land M."/>
            <person name="Hauser L."/>
            <person name="Chang Y.-J."/>
            <person name="Jeffries C."/>
            <person name="Kyrpides N."/>
            <person name="Ivanova N."/>
            <person name="Mikhailova N."/>
            <person name="Hemme C.L."/>
            <person name="Woyke T."/>
        </authorList>
    </citation>
    <scope>NUCLEOTIDE SEQUENCE [LARGE SCALE GENOMIC DNA]</scope>
    <source>
        <strain evidence="2">ATCC 35296 / DSM 3052 / OCM 3 / 743B</strain>
    </source>
</reference>
<accession>D9SSG7</accession>
<evidence type="ECO:0000313" key="2">
    <source>
        <dbReference type="Proteomes" id="UP000002730"/>
    </source>
</evidence>